<evidence type="ECO:0000313" key="2">
    <source>
        <dbReference type="Proteomes" id="UP000481153"/>
    </source>
</evidence>
<protein>
    <recommendedName>
        <fullName evidence="3">Ndc10 domain-containing protein</fullName>
    </recommendedName>
</protein>
<dbReference type="GO" id="GO:0003677">
    <property type="term" value="F:DNA binding"/>
    <property type="evidence" value="ECO:0007669"/>
    <property type="project" value="InterPro"/>
</dbReference>
<accession>A0A6G0WDE0</accession>
<evidence type="ECO:0008006" key="3">
    <source>
        <dbReference type="Google" id="ProtNLM"/>
    </source>
</evidence>
<sequence length="434" mass="47943">MGIQDLVPANTTKAKSTAIKAFTRFVTEENVTMEYIQSQFALDTTGVLMERVLDKFGSYLAFLDTKNGKQLARNTAMSYYRHVKLWLIELYQPSPIIVAKLLKMGTTLDRYCMKRDKGGFVKKAVACTKDHLRTLMVHQYSTAKNATDYLFGRASDLSSLRKTNLTVSAGGVLFVRLMRMKTSEEQGLLLYYDENYLACPITSIAAALVMQTTPDVALLGHLPDSQDQIQLDSVPSMPLMDLLNGSLGADSSSAPKADVEVKKSVTQLTSLPGVHSHINRLLNRIRKPAGVEAELTSHSFRRGGAQHANSSAELSPQWIFDRGSWNMTATNKAFAYIFNTSNEDQKVARVLSSWPASASVMGPTLDALDAATRVDVSRLQERLFTACVGMQEKKFNINGEVATFLMGYLLRSYPMFKALCSTAPLDRVGNTATE</sequence>
<comment type="caution">
    <text evidence="1">The sequence shown here is derived from an EMBL/GenBank/DDBJ whole genome shotgun (WGS) entry which is preliminary data.</text>
</comment>
<gene>
    <name evidence="1" type="ORF">Ae201684_016207</name>
</gene>
<dbReference type="InterPro" id="IPR013762">
    <property type="entry name" value="Integrase-like_cat_sf"/>
</dbReference>
<dbReference type="VEuPathDB" id="FungiDB:AeMF1_018344"/>
<name>A0A6G0WDE0_9STRA</name>
<evidence type="ECO:0000313" key="1">
    <source>
        <dbReference type="EMBL" id="KAF0725310.1"/>
    </source>
</evidence>
<proteinExistence type="predicted"/>
<dbReference type="AlphaFoldDB" id="A0A6G0WDE0"/>
<dbReference type="Gene3D" id="1.10.443.10">
    <property type="entry name" value="Intergrase catalytic core"/>
    <property type="match status" value="1"/>
</dbReference>
<organism evidence="1 2">
    <name type="scientific">Aphanomyces euteiches</name>
    <dbReference type="NCBI Taxonomy" id="100861"/>
    <lineage>
        <taxon>Eukaryota</taxon>
        <taxon>Sar</taxon>
        <taxon>Stramenopiles</taxon>
        <taxon>Oomycota</taxon>
        <taxon>Saprolegniomycetes</taxon>
        <taxon>Saprolegniales</taxon>
        <taxon>Verrucalvaceae</taxon>
        <taxon>Aphanomyces</taxon>
    </lineage>
</organism>
<dbReference type="Proteomes" id="UP000481153">
    <property type="component" value="Unassembled WGS sequence"/>
</dbReference>
<reference evidence="1 2" key="1">
    <citation type="submission" date="2019-07" db="EMBL/GenBank/DDBJ databases">
        <title>Genomics analysis of Aphanomyces spp. identifies a new class of oomycete effector associated with host adaptation.</title>
        <authorList>
            <person name="Gaulin E."/>
        </authorList>
    </citation>
    <scope>NUCLEOTIDE SEQUENCE [LARGE SCALE GENOMIC DNA]</scope>
    <source>
        <strain evidence="1 2">ATCC 201684</strain>
    </source>
</reference>
<keyword evidence="2" id="KW-1185">Reference proteome</keyword>
<dbReference type="GO" id="GO:0015074">
    <property type="term" value="P:DNA integration"/>
    <property type="evidence" value="ECO:0007669"/>
    <property type="project" value="InterPro"/>
</dbReference>
<dbReference type="GO" id="GO:0006310">
    <property type="term" value="P:DNA recombination"/>
    <property type="evidence" value="ECO:0007669"/>
    <property type="project" value="InterPro"/>
</dbReference>
<dbReference type="EMBL" id="VJMJ01000244">
    <property type="protein sequence ID" value="KAF0725310.1"/>
    <property type="molecule type" value="Genomic_DNA"/>
</dbReference>